<comment type="caution">
    <text evidence="1">The sequence shown here is derived from an EMBL/GenBank/DDBJ whole genome shotgun (WGS) entry which is preliminary data.</text>
</comment>
<dbReference type="SUPFAM" id="SSF141694">
    <property type="entry name" value="AF2212/PG0164-like"/>
    <property type="match status" value="1"/>
</dbReference>
<dbReference type="Pfam" id="PF13376">
    <property type="entry name" value="OmdA"/>
    <property type="match status" value="1"/>
</dbReference>
<dbReference type="Pfam" id="PF08922">
    <property type="entry name" value="DUF1905"/>
    <property type="match status" value="1"/>
</dbReference>
<evidence type="ECO:0000313" key="2">
    <source>
        <dbReference type="Proteomes" id="UP000285794"/>
    </source>
</evidence>
<dbReference type="AlphaFoldDB" id="A0A425Y000"/>
<dbReference type="Proteomes" id="UP000285794">
    <property type="component" value="Unassembled WGS sequence"/>
</dbReference>
<sequence>MIKTWDINKLKEFEAMKKAKTYRFKAEIYKTGINYCVDVPAQVTSKMTATKGYIKIKGRVNQFLFKKSLVPIKNGLFRLFVNMPTLKGANTALGKTADFEIEQDFEMIIKEYPVPEMLTEQLTKAKLIEDFNHLTPSRRKNILKYLSFIKTEKTLQKNIEKLISQLHNNEKNPQIP</sequence>
<gene>
    <name evidence="1" type="ORF">DWB61_11360</name>
</gene>
<evidence type="ECO:0000313" key="1">
    <source>
        <dbReference type="EMBL" id="RRG21010.1"/>
    </source>
</evidence>
<protein>
    <submittedName>
        <fullName evidence="1">DUF1905 domain-containing protein</fullName>
    </submittedName>
</protein>
<reference evidence="1 2" key="1">
    <citation type="submission" date="2018-07" db="EMBL/GenBank/DDBJ databases">
        <title>Draft genome sequence of Ancylomarina sp. M1P.</title>
        <authorList>
            <person name="Yadav S."/>
            <person name="Villanueva L."/>
            <person name="Damste J.S.S."/>
        </authorList>
    </citation>
    <scope>NUCLEOTIDE SEQUENCE [LARGE SCALE GENOMIC DNA]</scope>
    <source>
        <strain evidence="1 2">M1P</strain>
    </source>
</reference>
<dbReference type="EMBL" id="QQWG01000010">
    <property type="protein sequence ID" value="RRG21010.1"/>
    <property type="molecule type" value="Genomic_DNA"/>
</dbReference>
<dbReference type="InterPro" id="IPR015018">
    <property type="entry name" value="DUF1905"/>
</dbReference>
<proteinExistence type="predicted"/>
<keyword evidence="2" id="KW-1185">Reference proteome</keyword>
<name>A0A425Y000_9BACT</name>
<accession>A0A425Y000</accession>
<dbReference type="Gene3D" id="2.40.30.100">
    <property type="entry name" value="AF2212/PG0164-like"/>
    <property type="match status" value="1"/>
</dbReference>
<dbReference type="InterPro" id="IPR037079">
    <property type="entry name" value="AF2212/PG0164-like_sf"/>
</dbReference>
<organism evidence="1 2">
    <name type="scientific">Ancylomarina euxinus</name>
    <dbReference type="NCBI Taxonomy" id="2283627"/>
    <lineage>
        <taxon>Bacteria</taxon>
        <taxon>Pseudomonadati</taxon>
        <taxon>Bacteroidota</taxon>
        <taxon>Bacteroidia</taxon>
        <taxon>Marinilabiliales</taxon>
        <taxon>Marinifilaceae</taxon>
        <taxon>Ancylomarina</taxon>
    </lineage>
</organism>